<dbReference type="InParanoid" id="A0A1B1AHU9"/>
<sequence length="149" mass="17000">MRPRQSSPISDLRLARFVAWLSALLAWVALGAPKRSPSEQRRGSRYGGVTITRLRHAVRHIIILHAAKLLPRRPRHVWRNFALSGLRCRKGRCTQRVAAGVWLRRRLNVKAARSRKCFIFSRSCAIATQSPRRSPRVGAVDLRVFSRCA</sequence>
<dbReference type="Proteomes" id="UP000092498">
    <property type="component" value="Chromosome"/>
</dbReference>
<organism evidence="1 2">
    <name type="scientific">Candidatus Viadribacter manganicus</name>
    <dbReference type="NCBI Taxonomy" id="1759059"/>
    <lineage>
        <taxon>Bacteria</taxon>
        <taxon>Pseudomonadati</taxon>
        <taxon>Pseudomonadota</taxon>
        <taxon>Alphaproteobacteria</taxon>
        <taxon>Hyphomonadales</taxon>
        <taxon>Hyphomonadaceae</taxon>
        <taxon>Candidatus Viadribacter</taxon>
    </lineage>
</organism>
<dbReference type="EMBL" id="CP013244">
    <property type="protein sequence ID" value="ANP46134.1"/>
    <property type="molecule type" value="Genomic_DNA"/>
</dbReference>
<proteinExistence type="predicted"/>
<protein>
    <submittedName>
        <fullName evidence="1">Uncharacterized protein</fullName>
    </submittedName>
</protein>
<evidence type="ECO:0000313" key="2">
    <source>
        <dbReference type="Proteomes" id="UP000092498"/>
    </source>
</evidence>
<reference evidence="1 2" key="1">
    <citation type="submission" date="2015-11" db="EMBL/GenBank/DDBJ databases">
        <title>Whole-Genome Sequence of Candidatus Oderbacter manganicum from the National Park Lower Oder Valley, Germany.</title>
        <authorList>
            <person name="Braun B."/>
            <person name="Liere K."/>
            <person name="Szewzyk U."/>
        </authorList>
    </citation>
    <scope>NUCLEOTIDE SEQUENCE [LARGE SCALE GENOMIC DNA]</scope>
    <source>
        <strain evidence="1 2">OTSz_A_272</strain>
    </source>
</reference>
<dbReference type="STRING" id="1759059.ATE48_09490"/>
<keyword evidence="2" id="KW-1185">Reference proteome</keyword>
<accession>A0A1B1AHU9</accession>
<dbReference type="KEGG" id="cbot:ATE48_09490"/>
<dbReference type="AlphaFoldDB" id="A0A1B1AHU9"/>
<name>A0A1B1AHU9_9PROT</name>
<gene>
    <name evidence="1" type="ORF">ATE48_09490</name>
</gene>
<evidence type="ECO:0000313" key="1">
    <source>
        <dbReference type="EMBL" id="ANP46134.1"/>
    </source>
</evidence>